<sequence length="139" mass="16309">MPTIKIHAEVFNDLDLCLKKKWYKTLGEEMPRVCRLLMHDLRLPGESLVRYIKLQILQNKTFHARINLPEENIGKQAGSRIIFVKEDPNLIKVIYVGGHKDKRYDDSNLAVPLIEDRYQDARYVDYFEGINFLDQSSQT</sequence>
<comment type="caution">
    <text evidence="1">The sequence shown here is derived from an EMBL/GenBank/DDBJ whole genome shotgun (WGS) entry which is preliminary data.</text>
</comment>
<evidence type="ECO:0000313" key="2">
    <source>
        <dbReference type="Proteomes" id="UP000033881"/>
    </source>
</evidence>
<organism evidence="1 2">
    <name type="scientific">Candidatus Woesebacteria bacterium GW2011_GWB1_39_12</name>
    <dbReference type="NCBI Taxonomy" id="1618574"/>
    <lineage>
        <taxon>Bacteria</taxon>
        <taxon>Candidatus Woeseibacteriota</taxon>
    </lineage>
</organism>
<dbReference type="STRING" id="1618574.UT24_C0042G0002"/>
<protein>
    <submittedName>
        <fullName evidence="1">Uncharacterized protein</fullName>
    </submittedName>
</protein>
<evidence type="ECO:0000313" key="1">
    <source>
        <dbReference type="EMBL" id="KKQ97954.1"/>
    </source>
</evidence>
<gene>
    <name evidence="1" type="ORF">UT24_C0042G0002</name>
</gene>
<dbReference type="Proteomes" id="UP000033881">
    <property type="component" value="Unassembled WGS sequence"/>
</dbReference>
<reference evidence="1 2" key="1">
    <citation type="journal article" date="2015" name="Nature">
        <title>rRNA introns, odd ribosomes, and small enigmatic genomes across a large radiation of phyla.</title>
        <authorList>
            <person name="Brown C.T."/>
            <person name="Hug L.A."/>
            <person name="Thomas B.C."/>
            <person name="Sharon I."/>
            <person name="Castelle C.J."/>
            <person name="Singh A."/>
            <person name="Wilkins M.J."/>
            <person name="Williams K.H."/>
            <person name="Banfield J.F."/>
        </authorList>
    </citation>
    <scope>NUCLEOTIDE SEQUENCE [LARGE SCALE GENOMIC DNA]</scope>
</reference>
<accession>A0A0G0PIP1</accession>
<dbReference type="EMBL" id="LBWB01000042">
    <property type="protein sequence ID" value="KKQ97954.1"/>
    <property type="molecule type" value="Genomic_DNA"/>
</dbReference>
<proteinExistence type="predicted"/>
<dbReference type="AlphaFoldDB" id="A0A0G0PIP1"/>
<name>A0A0G0PIP1_9BACT</name>